<feature type="transmembrane region" description="Helical" evidence="1">
    <location>
        <begin position="158"/>
        <end position="181"/>
    </location>
</feature>
<dbReference type="EMBL" id="CP058559">
    <property type="protein sequence ID" value="QNO15366.1"/>
    <property type="molecule type" value="Genomic_DNA"/>
</dbReference>
<feature type="transmembrane region" description="Helical" evidence="1">
    <location>
        <begin position="125"/>
        <end position="146"/>
    </location>
</feature>
<accession>A0A7G9W9K4</accession>
<dbReference type="RefSeq" id="WP_213165729.1">
    <property type="nucleotide sequence ID" value="NZ_CP058559.1"/>
</dbReference>
<keyword evidence="1" id="KW-1133">Transmembrane helix</keyword>
<evidence type="ECO:0000256" key="1">
    <source>
        <dbReference type="SAM" id="Phobius"/>
    </source>
</evidence>
<dbReference type="AlphaFoldDB" id="A0A7G9W9K4"/>
<evidence type="ECO:0000313" key="3">
    <source>
        <dbReference type="Proteomes" id="UP000516160"/>
    </source>
</evidence>
<proteinExistence type="predicted"/>
<feature type="transmembrane region" description="Helical" evidence="1">
    <location>
        <begin position="201"/>
        <end position="222"/>
    </location>
</feature>
<organism evidence="2 3">
    <name type="scientific">Alkalicella caledoniensis</name>
    <dbReference type="NCBI Taxonomy" id="2731377"/>
    <lineage>
        <taxon>Bacteria</taxon>
        <taxon>Bacillati</taxon>
        <taxon>Bacillota</taxon>
        <taxon>Clostridia</taxon>
        <taxon>Eubacteriales</taxon>
        <taxon>Proteinivoracaceae</taxon>
        <taxon>Alkalicella</taxon>
    </lineage>
</organism>
<dbReference type="KEGG" id="acae:HYG86_11630"/>
<keyword evidence="3" id="KW-1185">Reference proteome</keyword>
<reference evidence="2 3" key="1">
    <citation type="submission" date="2020-07" db="EMBL/GenBank/DDBJ databases">
        <title>Alkalicella. sp. LB2 genome.</title>
        <authorList>
            <person name="Postec A."/>
            <person name="Quemeneur M."/>
        </authorList>
    </citation>
    <scope>NUCLEOTIDE SEQUENCE [LARGE SCALE GENOMIC DNA]</scope>
    <source>
        <strain evidence="2 3">LB2</strain>
    </source>
</reference>
<keyword evidence="1" id="KW-0812">Transmembrane</keyword>
<name>A0A7G9W9K4_ALKCA</name>
<sequence length="234" mass="26023">MSSSRIEELKRQRQAKVTKRGSQSPYAIVVTVVVSTIYLVLIKHNIYLSTFWIIGILIGITLQRSRFCFAASFRDPIMVGNSSLFKTIILSFIISTIAFFMIQYRTAVINPDYLLTDIPGQLKPVGLHTALGAILFGGGMVVAGGCASGTLVRIGEGYIMQVVVLVGFIIGTVMGAMHFPFWDSILISKAPTIYIPKYLGFFPALIFQLILLGILYLVAHWYDKKNNIMTMQEE</sequence>
<gene>
    <name evidence="2" type="ORF">HYG86_11630</name>
</gene>
<dbReference type="Pfam" id="PF04143">
    <property type="entry name" value="Sulf_transp"/>
    <property type="match status" value="1"/>
</dbReference>
<protein>
    <submittedName>
        <fullName evidence="2">YeeE/YedE family protein</fullName>
    </submittedName>
</protein>
<evidence type="ECO:0000313" key="2">
    <source>
        <dbReference type="EMBL" id="QNO15366.1"/>
    </source>
</evidence>
<keyword evidence="1" id="KW-0472">Membrane</keyword>
<feature type="transmembrane region" description="Helical" evidence="1">
    <location>
        <begin position="84"/>
        <end position="105"/>
    </location>
</feature>
<feature type="transmembrane region" description="Helical" evidence="1">
    <location>
        <begin position="46"/>
        <end position="63"/>
    </location>
</feature>
<dbReference type="Proteomes" id="UP000516160">
    <property type="component" value="Chromosome"/>
</dbReference>
<dbReference type="InterPro" id="IPR007272">
    <property type="entry name" value="Sulf_transp_TsuA/YedE"/>
</dbReference>
<feature type="transmembrane region" description="Helical" evidence="1">
    <location>
        <begin position="21"/>
        <end position="40"/>
    </location>
</feature>